<gene>
    <name evidence="1" type="ORF">C0Q88_13755</name>
</gene>
<name>A0A2N4TTE1_RALPI</name>
<dbReference type="EMBL" id="PKQE01000002">
    <property type="protein sequence ID" value="PLC42975.1"/>
    <property type="molecule type" value="Genomic_DNA"/>
</dbReference>
<dbReference type="Proteomes" id="UP000234456">
    <property type="component" value="Unassembled WGS sequence"/>
</dbReference>
<evidence type="ECO:0000313" key="1">
    <source>
        <dbReference type="EMBL" id="PLC42975.1"/>
    </source>
</evidence>
<organism evidence="1 2">
    <name type="scientific">Ralstonia pickettii</name>
    <name type="common">Burkholderia pickettii</name>
    <dbReference type="NCBI Taxonomy" id="329"/>
    <lineage>
        <taxon>Bacteria</taxon>
        <taxon>Pseudomonadati</taxon>
        <taxon>Pseudomonadota</taxon>
        <taxon>Betaproteobacteria</taxon>
        <taxon>Burkholderiales</taxon>
        <taxon>Burkholderiaceae</taxon>
        <taxon>Ralstonia</taxon>
    </lineage>
</organism>
<evidence type="ECO:0000313" key="2">
    <source>
        <dbReference type="Proteomes" id="UP000234456"/>
    </source>
</evidence>
<accession>A0A2N4TTE1</accession>
<comment type="caution">
    <text evidence="1">The sequence shown here is derived from an EMBL/GenBank/DDBJ whole genome shotgun (WGS) entry which is preliminary data.</text>
</comment>
<protein>
    <submittedName>
        <fullName evidence="1">Uncharacterized protein</fullName>
    </submittedName>
</protein>
<dbReference type="RefSeq" id="WP_102065998.1">
    <property type="nucleotide sequence ID" value="NZ_PKQE01000002.1"/>
</dbReference>
<dbReference type="AlphaFoldDB" id="A0A2N4TTE1"/>
<proteinExistence type="predicted"/>
<reference evidence="1 2" key="1">
    <citation type="submission" date="2017-12" db="EMBL/GenBank/DDBJ databases">
        <title>Draft genome sequence of Ralstonia pickettii 52.</title>
        <authorList>
            <person name="Zheng B."/>
        </authorList>
    </citation>
    <scope>NUCLEOTIDE SEQUENCE [LARGE SCALE GENOMIC DNA]</scope>
    <source>
        <strain evidence="1 2">52</strain>
    </source>
</reference>
<sequence>MSARHLPRSTPRRVAARIAIAGAAAAFVAWMFANGSMHMTGASAGVAQGTPHVPAASAHAAAAVPRYFGDEYADAEARLQTQPQGVQPPTF</sequence>